<dbReference type="Proteomes" id="UP000183174">
    <property type="component" value="Unassembled WGS sequence"/>
</dbReference>
<keyword evidence="5 9" id="KW-1133">Transmembrane helix</keyword>
<proteinExistence type="inferred from homology"/>
<evidence type="ECO:0000313" key="10">
    <source>
        <dbReference type="EMBL" id="SCB24930.1"/>
    </source>
</evidence>
<feature type="transmembrane region" description="Helical" evidence="9">
    <location>
        <begin position="343"/>
        <end position="360"/>
    </location>
</feature>
<name>A0A1C3VAR5_9BRAD</name>
<keyword evidence="6 9" id="KW-0472">Membrane</keyword>
<feature type="transmembrane region" description="Helical" evidence="9">
    <location>
        <begin position="259"/>
        <end position="281"/>
    </location>
</feature>
<evidence type="ECO:0000256" key="4">
    <source>
        <dbReference type="ARBA" id="ARBA00022692"/>
    </source>
</evidence>
<feature type="transmembrane region" description="Helical" evidence="9">
    <location>
        <begin position="63"/>
        <end position="84"/>
    </location>
</feature>
<evidence type="ECO:0000256" key="8">
    <source>
        <dbReference type="SAM" id="MobiDB-lite"/>
    </source>
</evidence>
<evidence type="ECO:0000256" key="2">
    <source>
        <dbReference type="ARBA" id="ARBA00022475"/>
    </source>
</evidence>
<evidence type="ECO:0000256" key="3">
    <source>
        <dbReference type="ARBA" id="ARBA00022679"/>
    </source>
</evidence>
<evidence type="ECO:0000256" key="9">
    <source>
        <dbReference type="SAM" id="Phobius"/>
    </source>
</evidence>
<accession>A0A1C3VAR5</accession>
<evidence type="ECO:0000256" key="5">
    <source>
        <dbReference type="ARBA" id="ARBA00022989"/>
    </source>
</evidence>
<protein>
    <recommendedName>
        <fullName evidence="12">DUF2029 domain-containing protein</fullName>
    </recommendedName>
</protein>
<sequence length="575" mass="61891">MHFTSGLSAVQRPGSARDVPGVPGADGALMLERAAISSDLREVMSLPAADRLRRSWRAKQRGNALAAIAVVVCSMLAGALYTLAMGEDVNWDWQNYHEYNVWAVLNGRYGVDVVPPGFQTYFNPLVYLPVYYLRHVLPAPYGLMIIGAVHGLNLALICLFARLVLRQAATIAPVIAVVVIAASGPMTLSEVGTSFSDVLLALPVIGGCLLILVADRRPAICVLLAGLLIGAAVGLKLTNVVYAIGAAAALLVSARPLRAIALLGIGGMAGAALTGGGWCLITWRDTGNPILPLFNALFQSSEVAGVNLMDAQFMPHGVLDALAYPFYWLIGDHRGAEHPFRDARFAVVMVLLVLGLWVRARRKSAILTRGDVQLVVLFAASYLAWLGLFSIQRYAVVLELLCGPLIVLLLTRLAASTGPSSLTASPRPLAVLTLTLAVAIAAWSQPADWWHRPWSDVYRPKIAHELDQPATYFILGKPLAYIAPQLPSQSRFYLLADIAVPIVPGGIFDQRIRAGLKTPLPGGVRELHMRGDPDRSALLDRYELTIDRSRPCVTIEGARPGTVIESCPLIARTAH</sequence>
<organism evidence="10 11">
    <name type="scientific">Bradyrhizobium yuanmingense</name>
    <dbReference type="NCBI Taxonomy" id="108015"/>
    <lineage>
        <taxon>Bacteria</taxon>
        <taxon>Pseudomonadati</taxon>
        <taxon>Pseudomonadota</taxon>
        <taxon>Alphaproteobacteria</taxon>
        <taxon>Hyphomicrobiales</taxon>
        <taxon>Nitrobacteraceae</taxon>
        <taxon>Bradyrhizobium</taxon>
    </lineage>
</organism>
<feature type="transmembrane region" description="Helical" evidence="9">
    <location>
        <begin position="141"/>
        <end position="161"/>
    </location>
</feature>
<feature type="transmembrane region" description="Helical" evidence="9">
    <location>
        <begin position="168"/>
        <end position="188"/>
    </location>
</feature>
<feature type="region of interest" description="Disordered" evidence="8">
    <location>
        <begin position="1"/>
        <end position="21"/>
    </location>
</feature>
<evidence type="ECO:0000313" key="11">
    <source>
        <dbReference type="Proteomes" id="UP000183174"/>
    </source>
</evidence>
<gene>
    <name evidence="10" type="ORF">GA0061099_1003518</name>
</gene>
<evidence type="ECO:0000256" key="7">
    <source>
        <dbReference type="ARBA" id="ARBA00024033"/>
    </source>
</evidence>
<dbReference type="EMBL" id="FMAE01000003">
    <property type="protein sequence ID" value="SCB24930.1"/>
    <property type="molecule type" value="Genomic_DNA"/>
</dbReference>
<feature type="transmembrane region" description="Helical" evidence="9">
    <location>
        <begin position="194"/>
        <end position="213"/>
    </location>
</feature>
<dbReference type="Pfam" id="PF09594">
    <property type="entry name" value="GT87"/>
    <property type="match status" value="1"/>
</dbReference>
<comment type="subcellular location">
    <subcellularLocation>
        <location evidence="1">Cell membrane</location>
        <topology evidence="1">Multi-pass membrane protein</topology>
    </subcellularLocation>
</comment>
<keyword evidence="3" id="KW-0808">Transferase</keyword>
<comment type="similarity">
    <text evidence="7">Belongs to the glycosyltransferase 87 family.</text>
</comment>
<feature type="transmembrane region" description="Helical" evidence="9">
    <location>
        <begin position="372"/>
        <end position="389"/>
    </location>
</feature>
<dbReference type="GO" id="GO:0016758">
    <property type="term" value="F:hexosyltransferase activity"/>
    <property type="evidence" value="ECO:0007669"/>
    <property type="project" value="InterPro"/>
</dbReference>
<evidence type="ECO:0000256" key="1">
    <source>
        <dbReference type="ARBA" id="ARBA00004651"/>
    </source>
</evidence>
<reference evidence="10 11" key="1">
    <citation type="submission" date="2016-08" db="EMBL/GenBank/DDBJ databases">
        <authorList>
            <person name="Seilhamer J.J."/>
        </authorList>
    </citation>
    <scope>NUCLEOTIDE SEQUENCE [LARGE SCALE GENOMIC DNA]</scope>
    <source>
        <strain evidence="10 11">CCBAU 10071</strain>
    </source>
</reference>
<evidence type="ECO:0000256" key="6">
    <source>
        <dbReference type="ARBA" id="ARBA00023136"/>
    </source>
</evidence>
<keyword evidence="2" id="KW-1003">Cell membrane</keyword>
<dbReference type="AlphaFoldDB" id="A0A1C3VAR5"/>
<dbReference type="InterPro" id="IPR018584">
    <property type="entry name" value="GT87"/>
</dbReference>
<evidence type="ECO:0008006" key="12">
    <source>
        <dbReference type="Google" id="ProtNLM"/>
    </source>
</evidence>
<dbReference type="GO" id="GO:0005886">
    <property type="term" value="C:plasma membrane"/>
    <property type="evidence" value="ECO:0007669"/>
    <property type="project" value="UniProtKB-SubCell"/>
</dbReference>
<feature type="transmembrane region" description="Helical" evidence="9">
    <location>
        <begin position="396"/>
        <end position="415"/>
    </location>
</feature>
<keyword evidence="4 9" id="KW-0812">Transmembrane</keyword>
<feature type="transmembrane region" description="Helical" evidence="9">
    <location>
        <begin position="220"/>
        <end position="253"/>
    </location>
</feature>